<sequence length="215" mass="23695">MDSLSLKSRESSIAINNVLINPQQQQISPQQSQQQQTCLNIAPIISEQYQQSNCSPPQSLQHSPTIQTLNYQQNNNTGIFFSKRGGSNSLEMAETSLPLSEGGDVEEEAMLFNSPFGPRLANISLLMRKLEGTTEEERSTPPLLANWSVPPPASADSGNPGSNLELRESPSLFSDPYRLDLPGYFGESVDEEDNQNIPLIPSESEGEIVELERDM</sequence>
<keyword evidence="2" id="KW-1185">Reference proteome</keyword>
<evidence type="ECO:0000313" key="3">
    <source>
        <dbReference type="WBParaSite" id="scf7180000417520.g1358"/>
    </source>
</evidence>
<accession>A0A915NDT6</accession>
<reference evidence="3" key="1">
    <citation type="submission" date="2022-11" db="UniProtKB">
        <authorList>
            <consortium name="WormBaseParasite"/>
        </authorList>
    </citation>
    <scope>IDENTIFICATION</scope>
</reference>
<dbReference type="AlphaFoldDB" id="A0A915NDT6"/>
<protein>
    <submittedName>
        <fullName evidence="3">Uncharacterized protein</fullName>
    </submittedName>
</protein>
<evidence type="ECO:0000313" key="2">
    <source>
        <dbReference type="Proteomes" id="UP000887560"/>
    </source>
</evidence>
<dbReference type="Proteomes" id="UP000887560">
    <property type="component" value="Unplaced"/>
</dbReference>
<dbReference type="WBParaSite" id="scf7180000417520.g1358">
    <property type="protein sequence ID" value="scf7180000417520.g1358"/>
    <property type="gene ID" value="scf7180000417520.g1358"/>
</dbReference>
<feature type="region of interest" description="Disordered" evidence="1">
    <location>
        <begin position="132"/>
        <end position="174"/>
    </location>
</feature>
<organism evidence="2 3">
    <name type="scientific">Meloidogyne floridensis</name>
    <dbReference type="NCBI Taxonomy" id="298350"/>
    <lineage>
        <taxon>Eukaryota</taxon>
        <taxon>Metazoa</taxon>
        <taxon>Ecdysozoa</taxon>
        <taxon>Nematoda</taxon>
        <taxon>Chromadorea</taxon>
        <taxon>Rhabditida</taxon>
        <taxon>Tylenchina</taxon>
        <taxon>Tylenchomorpha</taxon>
        <taxon>Tylenchoidea</taxon>
        <taxon>Meloidogynidae</taxon>
        <taxon>Meloidogyninae</taxon>
        <taxon>Meloidogyne</taxon>
    </lineage>
</organism>
<name>A0A915NDT6_9BILA</name>
<evidence type="ECO:0000256" key="1">
    <source>
        <dbReference type="SAM" id="MobiDB-lite"/>
    </source>
</evidence>
<proteinExistence type="predicted"/>